<gene>
    <name evidence="12" type="primary">psd</name>
    <name evidence="13" type="ORF">GCM10009104_22020</name>
</gene>
<name>A0ABP3TEC2_9GAMM</name>
<feature type="site" description="Cleavage (non-hydrolytic); by autocatalysis" evidence="12">
    <location>
        <begin position="250"/>
        <end position="251"/>
    </location>
</feature>
<dbReference type="PANTHER" id="PTHR10067:SF6">
    <property type="entry name" value="PHOSPHATIDYLSERINE DECARBOXYLASE PROENZYME, MITOCHONDRIAL"/>
    <property type="match status" value="1"/>
</dbReference>
<evidence type="ECO:0000256" key="8">
    <source>
        <dbReference type="ARBA" id="ARBA00023209"/>
    </source>
</evidence>
<comment type="subunit">
    <text evidence="12">Heterodimer of a large membrane-associated beta subunit and a small pyruvoyl-containing alpha subunit.</text>
</comment>
<accession>A0ABP3TEC2</accession>
<evidence type="ECO:0000256" key="9">
    <source>
        <dbReference type="ARBA" id="ARBA00023239"/>
    </source>
</evidence>
<evidence type="ECO:0000256" key="3">
    <source>
        <dbReference type="ARBA" id="ARBA00022516"/>
    </source>
</evidence>
<comment type="function">
    <text evidence="12">Catalyzes the formation of phosphatidylethanolamine (PtdEtn) from phosphatidylserine (PtdSer).</text>
</comment>
<organism evidence="13 14">
    <name type="scientific">Marinobacterium maritimum</name>
    <dbReference type="NCBI Taxonomy" id="500162"/>
    <lineage>
        <taxon>Bacteria</taxon>
        <taxon>Pseudomonadati</taxon>
        <taxon>Pseudomonadota</taxon>
        <taxon>Gammaproteobacteria</taxon>
        <taxon>Oceanospirillales</taxon>
        <taxon>Oceanospirillaceae</taxon>
        <taxon>Marinobacterium</taxon>
    </lineage>
</organism>
<keyword evidence="9 12" id="KW-0456">Lyase</keyword>
<reference evidence="14" key="1">
    <citation type="journal article" date="2019" name="Int. J. Syst. Evol. Microbiol.">
        <title>The Global Catalogue of Microorganisms (GCM) 10K type strain sequencing project: providing services to taxonomists for standard genome sequencing and annotation.</title>
        <authorList>
            <consortium name="The Broad Institute Genomics Platform"/>
            <consortium name="The Broad Institute Genome Sequencing Center for Infectious Disease"/>
            <person name="Wu L."/>
            <person name="Ma J."/>
        </authorList>
    </citation>
    <scope>NUCLEOTIDE SEQUENCE [LARGE SCALE GENOMIC DNA]</scope>
    <source>
        <strain evidence="14">JCM 15134</strain>
    </source>
</reference>
<evidence type="ECO:0000256" key="1">
    <source>
        <dbReference type="ARBA" id="ARBA00005189"/>
    </source>
</evidence>
<dbReference type="Pfam" id="PF02666">
    <property type="entry name" value="PS_Dcarbxylase"/>
    <property type="match status" value="1"/>
</dbReference>
<evidence type="ECO:0000256" key="5">
    <source>
        <dbReference type="ARBA" id="ARBA00023098"/>
    </source>
</evidence>
<proteinExistence type="inferred from homology"/>
<comment type="cofactor">
    <cofactor evidence="12">
        <name>pyruvate</name>
        <dbReference type="ChEBI" id="CHEBI:15361"/>
    </cofactor>
    <text evidence="12">Binds 1 pyruvoyl group covalently per subunit.</text>
</comment>
<comment type="PTM">
    <text evidence="12">Is synthesized initially as an inactive proenzyme. Formation of the active enzyme involves a self-maturation process in which the active site pyruvoyl group is generated from an internal serine residue via an autocatalytic post-translational modification. Two non-identical subunits are generated from the proenzyme in this reaction, and the pyruvate is formed at the N-terminus of the alpha chain, which is derived from the carboxyl end of the proenzyme. The autoendoproteolytic cleavage occurs by a canonical serine protease mechanism, in which the side chain hydroxyl group of the serine supplies its oxygen atom to form the C-terminus of the beta chain, while the remainder of the serine residue undergoes an oxidative deamination to produce ammonia and the pyruvoyl prosthetic group on the alpha chain. During this reaction, the Ser that is part of the protease active site of the proenzyme becomes the pyruvoyl prosthetic group, which constitutes an essential element of the active site of the mature decarboxylase.</text>
</comment>
<comment type="pathway">
    <text evidence="12">Phospholipid metabolism; phosphatidylethanolamine biosynthesis; phosphatidylethanolamine from CDP-diacylglycerol: step 2/2.</text>
</comment>
<keyword evidence="6 12" id="KW-0472">Membrane</keyword>
<evidence type="ECO:0000313" key="14">
    <source>
        <dbReference type="Proteomes" id="UP001499915"/>
    </source>
</evidence>
<evidence type="ECO:0000256" key="11">
    <source>
        <dbReference type="ARBA" id="ARBA00023317"/>
    </source>
</evidence>
<keyword evidence="8 12" id="KW-0594">Phospholipid biosynthesis</keyword>
<keyword evidence="4 12" id="KW-0210">Decarboxylase</keyword>
<dbReference type="InterPro" id="IPR033177">
    <property type="entry name" value="PSD-B"/>
</dbReference>
<feature type="active site" description="Schiff-base intermediate with substrate; via pyruvic acid; for decarboxylase activity" evidence="12">
    <location>
        <position position="251"/>
    </location>
</feature>
<keyword evidence="2 12" id="KW-1003">Cell membrane</keyword>
<keyword evidence="5 12" id="KW-0443">Lipid metabolism</keyword>
<evidence type="ECO:0000256" key="12">
    <source>
        <dbReference type="HAMAP-Rule" id="MF_00662"/>
    </source>
</evidence>
<keyword evidence="11 12" id="KW-0670">Pyruvate</keyword>
<keyword evidence="7 12" id="KW-0865">Zymogen</keyword>
<feature type="chain" id="PRO_5044907022" description="Phosphatidylserine decarboxylase alpha chain" evidence="12">
    <location>
        <begin position="251"/>
        <end position="286"/>
    </location>
</feature>
<comment type="pathway">
    <text evidence="1">Lipid metabolism.</text>
</comment>
<dbReference type="InterPro" id="IPR033178">
    <property type="entry name" value="PSD_type1_pro"/>
</dbReference>
<dbReference type="RefSeq" id="WP_343805873.1">
    <property type="nucleotide sequence ID" value="NZ_BAAAET010000003.1"/>
</dbReference>
<evidence type="ECO:0000256" key="10">
    <source>
        <dbReference type="ARBA" id="ARBA00023264"/>
    </source>
</evidence>
<keyword evidence="3 12" id="KW-0444">Lipid biosynthesis</keyword>
<evidence type="ECO:0000256" key="7">
    <source>
        <dbReference type="ARBA" id="ARBA00023145"/>
    </source>
</evidence>
<protein>
    <recommendedName>
        <fullName evidence="12">Phosphatidylserine decarboxylase proenzyme</fullName>
        <ecNumber evidence="12">4.1.1.65</ecNumber>
    </recommendedName>
    <component>
        <recommendedName>
            <fullName evidence="12">Phosphatidylserine decarboxylase alpha chain</fullName>
        </recommendedName>
    </component>
    <component>
        <recommendedName>
            <fullName evidence="12">Phosphatidylserine decarboxylase beta chain</fullName>
        </recommendedName>
    </component>
</protein>
<comment type="catalytic activity">
    <reaction evidence="12">
        <text>a 1,2-diacyl-sn-glycero-3-phospho-L-serine + H(+) = a 1,2-diacyl-sn-glycero-3-phosphoethanolamine + CO2</text>
        <dbReference type="Rhea" id="RHEA:20828"/>
        <dbReference type="ChEBI" id="CHEBI:15378"/>
        <dbReference type="ChEBI" id="CHEBI:16526"/>
        <dbReference type="ChEBI" id="CHEBI:57262"/>
        <dbReference type="ChEBI" id="CHEBI:64612"/>
        <dbReference type="EC" id="4.1.1.65"/>
    </reaction>
</comment>
<comment type="subcellular location">
    <subcellularLocation>
        <location evidence="12">Cell membrane</location>
        <topology evidence="12">Peripheral membrane protein</topology>
    </subcellularLocation>
</comment>
<comment type="similarity">
    <text evidence="12">Belongs to the phosphatidylserine decarboxylase family. PSD-B subfamily. Prokaryotic type I sub-subfamily.</text>
</comment>
<dbReference type="InterPro" id="IPR003817">
    <property type="entry name" value="PS_Dcarbxylase"/>
</dbReference>
<keyword evidence="10 12" id="KW-1208">Phospholipid metabolism</keyword>
<dbReference type="EC" id="4.1.1.65" evidence="12"/>
<feature type="active site" description="Charge relay system; for autoendoproteolytic cleavage activity" evidence="12">
    <location>
        <position position="90"/>
    </location>
</feature>
<dbReference type="EMBL" id="BAAAET010000003">
    <property type="protein sequence ID" value="GAA0694215.1"/>
    <property type="molecule type" value="Genomic_DNA"/>
</dbReference>
<dbReference type="PANTHER" id="PTHR10067">
    <property type="entry name" value="PHOSPHATIDYLSERINE DECARBOXYLASE"/>
    <property type="match status" value="1"/>
</dbReference>
<feature type="modified residue" description="Pyruvic acid (Ser); by autocatalysis" evidence="12">
    <location>
        <position position="251"/>
    </location>
</feature>
<feature type="active site" description="Charge relay system; for autoendoproteolytic cleavage activity" evidence="12">
    <location>
        <position position="251"/>
    </location>
</feature>
<feature type="active site" description="Charge relay system; for autoendoproteolytic cleavage activity" evidence="12">
    <location>
        <position position="147"/>
    </location>
</feature>
<keyword evidence="14" id="KW-1185">Reference proteome</keyword>
<evidence type="ECO:0000256" key="6">
    <source>
        <dbReference type="ARBA" id="ARBA00023136"/>
    </source>
</evidence>
<evidence type="ECO:0000256" key="4">
    <source>
        <dbReference type="ARBA" id="ARBA00022793"/>
    </source>
</evidence>
<feature type="chain" id="PRO_5044907023" description="Phosphatidylserine decarboxylase beta chain" evidence="12">
    <location>
        <begin position="1"/>
        <end position="250"/>
    </location>
</feature>
<evidence type="ECO:0000256" key="2">
    <source>
        <dbReference type="ARBA" id="ARBA00022475"/>
    </source>
</evidence>
<evidence type="ECO:0000313" key="13">
    <source>
        <dbReference type="EMBL" id="GAA0694215.1"/>
    </source>
</evidence>
<comment type="caution">
    <text evidence="13">The sequence shown here is derived from an EMBL/GenBank/DDBJ whole genome shotgun (WGS) entry which is preliminary data.</text>
</comment>
<dbReference type="Proteomes" id="UP001499915">
    <property type="component" value="Unassembled WGS sequence"/>
</dbReference>
<sequence length="286" mass="31376">MKDSLFILLQHLLPQHLLSRLVGCLAECRMPWVKNLFINWFRKRYQVDMSQALEPNPEAYEHFNAFFTRALKPDARPLDNSEGAILSPADGAISQLGPIEHGRIFQAKGHSYALSTLLGGDLERAQPFINGSFATIYLSPRDYHRVHMPISGTLRESIYIPGDLYSVNQVTAAGVDNLFARNERLVAIFDTELGPMAMVLVGAMIVAGIETVWNGQVAPLPRQPLVLDPAPGQPPVELAAGDEMGRFKLGSTVILLFGPEVMEWAEQLGAGDSVVMGRSIGQARAS</sequence>
<dbReference type="NCBIfam" id="TIGR00163">
    <property type="entry name" value="PS_decarb"/>
    <property type="match status" value="1"/>
</dbReference>
<dbReference type="HAMAP" id="MF_00662">
    <property type="entry name" value="PS_decarb_PSD_B_type1"/>
    <property type="match status" value="1"/>
</dbReference>